<protein>
    <recommendedName>
        <fullName evidence="4">O-antigen ligase domain-containing protein</fullName>
    </recommendedName>
</protein>
<comment type="caution">
    <text evidence="2">The sequence shown here is derived from an EMBL/GenBank/DDBJ whole genome shotgun (WGS) entry which is preliminary data.</text>
</comment>
<reference evidence="3" key="1">
    <citation type="journal article" date="2019" name="Int. J. Syst. Evol. Microbiol.">
        <title>The Global Catalogue of Microorganisms (GCM) 10K type strain sequencing project: providing services to taxonomists for standard genome sequencing and annotation.</title>
        <authorList>
            <consortium name="The Broad Institute Genomics Platform"/>
            <consortium name="The Broad Institute Genome Sequencing Center for Infectious Disease"/>
            <person name="Wu L."/>
            <person name="Ma J."/>
        </authorList>
    </citation>
    <scope>NUCLEOTIDE SEQUENCE [LARGE SCALE GENOMIC DNA]</scope>
    <source>
        <strain evidence="3">JCM 17591</strain>
    </source>
</reference>
<dbReference type="RefSeq" id="WP_344753818.1">
    <property type="nucleotide sequence ID" value="NZ_BAABBW010000003.1"/>
</dbReference>
<organism evidence="2 3">
    <name type="scientific">Gryllotalpicola koreensis</name>
    <dbReference type="NCBI Taxonomy" id="993086"/>
    <lineage>
        <taxon>Bacteria</taxon>
        <taxon>Bacillati</taxon>
        <taxon>Actinomycetota</taxon>
        <taxon>Actinomycetes</taxon>
        <taxon>Micrococcales</taxon>
        <taxon>Microbacteriaceae</taxon>
        <taxon>Gryllotalpicola</taxon>
    </lineage>
</organism>
<feature type="transmembrane region" description="Helical" evidence="1">
    <location>
        <begin position="261"/>
        <end position="292"/>
    </location>
</feature>
<feature type="transmembrane region" description="Helical" evidence="1">
    <location>
        <begin position="125"/>
        <end position="152"/>
    </location>
</feature>
<keyword evidence="3" id="KW-1185">Reference proteome</keyword>
<evidence type="ECO:0000313" key="2">
    <source>
        <dbReference type="EMBL" id="GAA4174868.1"/>
    </source>
</evidence>
<feature type="transmembrane region" description="Helical" evidence="1">
    <location>
        <begin position="90"/>
        <end position="113"/>
    </location>
</feature>
<feature type="transmembrane region" description="Helical" evidence="1">
    <location>
        <begin position="158"/>
        <end position="177"/>
    </location>
</feature>
<accession>A0ABP8A0C7</accession>
<sequence length="480" mass="50666">MTQLSSAPSALRQPPGSAAATPVRATPAVWIWAVVGVLGVVVALAANGPTPLKVGVLGVFGILVLGLCLAYEEIAWAALVFALSANGIKFSVAGLTLMPEHLAILLVAVHLLLTHSRAQGTRLAIGKTIGVGFGLLVVWWVMSFAISLLAALNPTQSIRLLVWVAANIVAAVLVCALRLPARALVRIGVATATVSAAIQLLGWLASSKSGALSLFTEQDYASGQFRLQGLGTEPNIAAAYLVAWLCVAYAASHFLPELLVWAYAALSGIAVYLTYTRVAWLMFAIVVILLALKRLRRNRFFPVFVVVAIAIGVFGVAQLLSLSSTAGSGAAALLARLHSLQNLDSGTGALRVSTALVAVQDLNASHAWLTGFGYNAYPQQHTTGVTSYATPYLGLLWLAVFYDSGILGGIPFIVGFLLLWAGTRRVGSTWFFISFALASTTTNVVWFAFAWVIGALFVRLSARSEDEAEHVSDAARLRAG</sequence>
<evidence type="ECO:0008006" key="4">
    <source>
        <dbReference type="Google" id="ProtNLM"/>
    </source>
</evidence>
<dbReference type="EMBL" id="BAABBW010000003">
    <property type="protein sequence ID" value="GAA4174868.1"/>
    <property type="molecule type" value="Genomic_DNA"/>
</dbReference>
<proteinExistence type="predicted"/>
<keyword evidence="1" id="KW-0812">Transmembrane</keyword>
<keyword evidence="1" id="KW-1133">Transmembrane helix</keyword>
<evidence type="ECO:0000313" key="3">
    <source>
        <dbReference type="Proteomes" id="UP001501079"/>
    </source>
</evidence>
<evidence type="ECO:0000256" key="1">
    <source>
        <dbReference type="SAM" id="Phobius"/>
    </source>
</evidence>
<keyword evidence="1" id="KW-0472">Membrane</keyword>
<name>A0ABP8A0C7_9MICO</name>
<feature type="transmembrane region" description="Helical" evidence="1">
    <location>
        <begin position="29"/>
        <end position="47"/>
    </location>
</feature>
<feature type="transmembrane region" description="Helical" evidence="1">
    <location>
        <begin position="431"/>
        <end position="458"/>
    </location>
</feature>
<feature type="transmembrane region" description="Helical" evidence="1">
    <location>
        <begin position="54"/>
        <end position="84"/>
    </location>
</feature>
<feature type="transmembrane region" description="Helical" evidence="1">
    <location>
        <begin position="395"/>
        <end position="419"/>
    </location>
</feature>
<dbReference type="Proteomes" id="UP001501079">
    <property type="component" value="Unassembled WGS sequence"/>
</dbReference>
<feature type="transmembrane region" description="Helical" evidence="1">
    <location>
        <begin position="299"/>
        <end position="320"/>
    </location>
</feature>
<gene>
    <name evidence="2" type="ORF">GCM10022287_19390</name>
</gene>